<dbReference type="AlphaFoldDB" id="A0A073IRU1"/>
<name>A0A073IRU1_9RHOB</name>
<comment type="caution">
    <text evidence="1">The sequence shown here is derived from an EMBL/GenBank/DDBJ whole genome shotgun (WGS) entry which is preliminary data.</text>
</comment>
<evidence type="ECO:0000313" key="1">
    <source>
        <dbReference type="EMBL" id="KEJ88107.1"/>
    </source>
</evidence>
<organism evidence="1 2">
    <name type="scientific">Sulfitobacter donghicola DSW-25 = KCTC 12864 = JCM 14565</name>
    <dbReference type="NCBI Taxonomy" id="1300350"/>
    <lineage>
        <taxon>Bacteria</taxon>
        <taxon>Pseudomonadati</taxon>
        <taxon>Pseudomonadota</taxon>
        <taxon>Alphaproteobacteria</taxon>
        <taxon>Rhodobacterales</taxon>
        <taxon>Roseobacteraceae</taxon>
        <taxon>Sulfitobacter</taxon>
    </lineage>
</organism>
<sequence length="45" mass="4692">MAAGVGWEIGLKAGLGVVNSRGAGILGLYWVEDFHGLFDCAKSIL</sequence>
<proteinExistence type="predicted"/>
<gene>
    <name evidence="1" type="ORF">DSW25_17260</name>
</gene>
<dbReference type="STRING" id="1300350.Z948_2499"/>
<accession>A0A073IRU1</accession>
<dbReference type="EMBL" id="JAMC01000009">
    <property type="protein sequence ID" value="KEJ88107.1"/>
    <property type="molecule type" value="Genomic_DNA"/>
</dbReference>
<protein>
    <submittedName>
        <fullName evidence="1">Uncharacterized protein</fullName>
    </submittedName>
</protein>
<dbReference type="Proteomes" id="UP000027734">
    <property type="component" value="Unassembled WGS sequence"/>
</dbReference>
<evidence type="ECO:0000313" key="2">
    <source>
        <dbReference type="Proteomes" id="UP000027734"/>
    </source>
</evidence>
<reference evidence="1 2" key="1">
    <citation type="submission" date="2014-01" db="EMBL/GenBank/DDBJ databases">
        <title>Sulfitobacter donghicola JCM 14565 Genome Sequencing.</title>
        <authorList>
            <person name="Lai Q."/>
            <person name="Hong Z."/>
        </authorList>
    </citation>
    <scope>NUCLEOTIDE SEQUENCE [LARGE SCALE GENOMIC DNA]</scope>
    <source>
        <strain evidence="1 2">JCM 14565</strain>
    </source>
</reference>
<keyword evidence="2" id="KW-1185">Reference proteome</keyword>